<reference evidence="3 4" key="1">
    <citation type="journal article" date="2015" name="Fungal Genet. Biol.">
        <title>Evolution of novel wood decay mechanisms in Agaricales revealed by the genome sequences of Fistulina hepatica and Cylindrobasidium torrendii.</title>
        <authorList>
            <person name="Floudas D."/>
            <person name="Held B.W."/>
            <person name="Riley R."/>
            <person name="Nagy L.G."/>
            <person name="Koehler G."/>
            <person name="Ransdell A.S."/>
            <person name="Younus H."/>
            <person name="Chow J."/>
            <person name="Chiniquy J."/>
            <person name="Lipzen A."/>
            <person name="Tritt A."/>
            <person name="Sun H."/>
            <person name="Haridas S."/>
            <person name="LaButti K."/>
            <person name="Ohm R.A."/>
            <person name="Kues U."/>
            <person name="Blanchette R.A."/>
            <person name="Grigoriev I.V."/>
            <person name="Minto R.E."/>
            <person name="Hibbett D.S."/>
        </authorList>
    </citation>
    <scope>NUCLEOTIDE SEQUENCE [LARGE SCALE GENOMIC DNA]</scope>
    <source>
        <strain evidence="3 4">ATCC 64428</strain>
    </source>
</reference>
<dbReference type="OrthoDB" id="185175at2759"/>
<feature type="region of interest" description="Disordered" evidence="1">
    <location>
        <begin position="380"/>
        <end position="423"/>
    </location>
</feature>
<dbReference type="Gene3D" id="1.10.555.10">
    <property type="entry name" value="Rho GTPase activation protein"/>
    <property type="match status" value="1"/>
</dbReference>
<feature type="compositionally biased region" description="Polar residues" evidence="1">
    <location>
        <begin position="107"/>
        <end position="124"/>
    </location>
</feature>
<dbReference type="PROSITE" id="PS50238">
    <property type="entry name" value="RHOGAP"/>
    <property type="match status" value="1"/>
</dbReference>
<evidence type="ECO:0000256" key="1">
    <source>
        <dbReference type="SAM" id="MobiDB-lite"/>
    </source>
</evidence>
<feature type="region of interest" description="Disordered" evidence="1">
    <location>
        <begin position="102"/>
        <end position="124"/>
    </location>
</feature>
<feature type="compositionally biased region" description="Low complexity" evidence="1">
    <location>
        <begin position="809"/>
        <end position="839"/>
    </location>
</feature>
<dbReference type="AlphaFoldDB" id="A0A0D7A0C0"/>
<dbReference type="Proteomes" id="UP000054144">
    <property type="component" value="Unassembled WGS sequence"/>
</dbReference>
<proteinExistence type="predicted"/>
<evidence type="ECO:0000313" key="4">
    <source>
        <dbReference type="Proteomes" id="UP000054144"/>
    </source>
</evidence>
<sequence length="1217" mass="129454">MSGLSPQPRTSTRTGLTVVAPQQRNSLIAAANAAAVITQNMHDSSSSTAHFAAKGITLGNAAISTGGKLKRAFAGRRKKSEDVTKALGYSDPRIGELQAREEVFSDSDASTSSRRGINRTSSKGPRQFMAQVLNKRTASKPKVVIEKDLPPPPPKDEMARLQFQTLPDSSSKRYSVFPVSPAISSAVNYIRMGDDVDVILREVDEASDSRRVKTETKDVWRKSDATIGQGTIRPSATVGSRPSRPASMAESLQSNHTVVPSNKRLSSLKTDAELSMAEEDDAEHVVEPSSAPSVTTPRPLKRLSVTLNAQPSPGYVPTESRKQIAKSSDGLPPTPLSPTQRHSSTLSHAAASGIIVFSNAEEQAAGTSLRGRLAALTVTTNTPEVRKKDKGRSSSRQRLPRIAIVSPGRLPESGTPASRSRDPLLTHRPAAMSINGLGPAAGLAKRAVERVGRALGSMGGSNSGSHSIASPTAPSSFAFTERRSSSSHGGIRLRRTPNTNSGSWSLHSSANGSTSDCASPSPTPSPSLGTRIRGHLPNPGGDGPSGGYVFGKPLAFVVINTAVSSAALSMPRSSTDSGRFPIGLGSLRKMSIKRGDLRALDTRRLPALVVRCVQHILTWGIQEEGLFRVSGRPAHVAKLRGEFDAGADYDLRECSPVELDPHAVAGVFKAFLRELPQPILQDLGQYFETAMEQERNLNPPNDDSQTTPHLAGLRKPPSLSTLAMPNMSRVRPPSRSLSNVLRSLIARLPAENRDLLRTVTELIRATAKASKETKMPLSNLLLVFCPSLNMSPPLLRALCEAEGIWESSSQSTSSASSRQASTASMQTPSSTSDVESSSLSDDDEIVYSVPTARPPRSGSVHSLQDDKSLTTSETDSHVSSFVQGIQTPVLSSSIESLVTPVTSASGLSSSDLELAQRIKALSDGSAARFPDNSEFTYSHKPRRPTVSGPLGPISGPIQFPQMPGDNVPLSPKLAHRRSIPKLSMPSFRSPATALNTPQPRPASASPIPVSPSPQRMKRPSLTLLFAKCAPPVVSESNSGAYPATPSRAAASEGSLNPLLKIRAQAMDTSTGVPSLAFRHRLAASTPPILDTHIDVSNFSFGLDLHQPVDEDAPRPLAKSAPPSHPPTVRRSDTPIADLFCSTSTSILVASSTSETEVISSVPAPSYLAMPAARPPTRRSVSAMSNHLGMLGRDNVFTEDWCESVLLAGGWHAKRDRQ</sequence>
<accession>A0A0D7A0C0</accession>
<name>A0A0D7A0C0_9AGAR</name>
<feature type="region of interest" description="Disordered" evidence="1">
    <location>
        <begin position="809"/>
        <end position="878"/>
    </location>
</feature>
<feature type="region of interest" description="Disordered" evidence="1">
    <location>
        <begin position="695"/>
        <end position="718"/>
    </location>
</feature>
<dbReference type="InterPro" id="IPR039767">
    <property type="entry name" value="RALBP1"/>
</dbReference>
<dbReference type="SMART" id="SM00324">
    <property type="entry name" value="RhoGAP"/>
    <property type="match status" value="1"/>
</dbReference>
<dbReference type="GO" id="GO:0031267">
    <property type="term" value="F:small GTPase binding"/>
    <property type="evidence" value="ECO:0007669"/>
    <property type="project" value="InterPro"/>
</dbReference>
<evidence type="ECO:0000313" key="3">
    <source>
        <dbReference type="EMBL" id="KIY44487.1"/>
    </source>
</evidence>
<feature type="compositionally biased region" description="Polar residues" evidence="1">
    <location>
        <begin position="227"/>
        <end position="240"/>
    </location>
</feature>
<feature type="region of interest" description="Disordered" evidence="1">
    <location>
        <begin position="1109"/>
        <end position="1132"/>
    </location>
</feature>
<feature type="region of interest" description="Disordered" evidence="1">
    <location>
        <begin position="984"/>
        <end position="1016"/>
    </location>
</feature>
<feature type="region of interest" description="Disordered" evidence="1">
    <location>
        <begin position="929"/>
        <end position="958"/>
    </location>
</feature>
<protein>
    <submittedName>
        <fullName evidence="3">RhoGAP-domain-containing protein</fullName>
    </submittedName>
</protein>
<evidence type="ECO:0000259" key="2">
    <source>
        <dbReference type="PROSITE" id="PS50238"/>
    </source>
</evidence>
<feature type="compositionally biased region" description="Polar residues" evidence="1">
    <location>
        <begin position="250"/>
        <end position="269"/>
    </location>
</feature>
<dbReference type="EMBL" id="KN882092">
    <property type="protein sequence ID" value="KIY44487.1"/>
    <property type="molecule type" value="Genomic_DNA"/>
</dbReference>
<feature type="compositionally biased region" description="Polar residues" evidence="1">
    <location>
        <begin position="869"/>
        <end position="878"/>
    </location>
</feature>
<feature type="compositionally biased region" description="Basic residues" evidence="1">
    <location>
        <begin position="388"/>
        <end position="399"/>
    </location>
</feature>
<feature type="domain" description="Rho-GAP" evidence="2">
    <location>
        <begin position="595"/>
        <end position="846"/>
    </location>
</feature>
<feature type="region of interest" description="Disordered" evidence="1">
    <location>
        <begin position="455"/>
        <end position="544"/>
    </location>
</feature>
<dbReference type="GO" id="GO:0007264">
    <property type="term" value="P:small GTPase-mediated signal transduction"/>
    <property type="evidence" value="ECO:0007669"/>
    <property type="project" value="InterPro"/>
</dbReference>
<dbReference type="PANTHER" id="PTHR12783">
    <property type="entry name" value="RALA BINDING PROTEIN 1 RALBP1"/>
    <property type="match status" value="1"/>
</dbReference>
<dbReference type="PANTHER" id="PTHR12783:SF5">
    <property type="entry name" value="RALA-BINDING PROTEIN 1"/>
    <property type="match status" value="1"/>
</dbReference>
<dbReference type="InterPro" id="IPR000198">
    <property type="entry name" value="RhoGAP_dom"/>
</dbReference>
<gene>
    <name evidence="3" type="ORF">FISHEDRAFT_77677</name>
</gene>
<feature type="compositionally biased region" description="Polar residues" evidence="1">
    <location>
        <begin position="496"/>
        <end position="518"/>
    </location>
</feature>
<dbReference type="GO" id="GO:0005096">
    <property type="term" value="F:GTPase activator activity"/>
    <property type="evidence" value="ECO:0007669"/>
    <property type="project" value="InterPro"/>
</dbReference>
<feature type="compositionally biased region" description="Polar residues" evidence="1">
    <location>
        <begin position="468"/>
        <end position="478"/>
    </location>
</feature>
<feature type="compositionally biased region" description="Polar residues" evidence="1">
    <location>
        <begin position="696"/>
        <end position="708"/>
    </location>
</feature>
<dbReference type="Pfam" id="PF00620">
    <property type="entry name" value="RhoGAP"/>
    <property type="match status" value="1"/>
</dbReference>
<keyword evidence="4" id="KW-1185">Reference proteome</keyword>
<feature type="region of interest" description="Disordered" evidence="1">
    <location>
        <begin position="227"/>
        <end position="345"/>
    </location>
</feature>
<dbReference type="InterPro" id="IPR008936">
    <property type="entry name" value="Rho_GTPase_activation_prot"/>
</dbReference>
<organism evidence="3 4">
    <name type="scientific">Fistulina hepatica ATCC 64428</name>
    <dbReference type="NCBI Taxonomy" id="1128425"/>
    <lineage>
        <taxon>Eukaryota</taxon>
        <taxon>Fungi</taxon>
        <taxon>Dikarya</taxon>
        <taxon>Basidiomycota</taxon>
        <taxon>Agaricomycotina</taxon>
        <taxon>Agaricomycetes</taxon>
        <taxon>Agaricomycetidae</taxon>
        <taxon>Agaricales</taxon>
        <taxon>Fistulinaceae</taxon>
        <taxon>Fistulina</taxon>
    </lineage>
</organism>
<dbReference type="SUPFAM" id="SSF48350">
    <property type="entry name" value="GTPase activation domain, GAP"/>
    <property type="match status" value="1"/>
</dbReference>